<dbReference type="PANTHER" id="PTHR13504:SF38">
    <property type="entry name" value="FIDO DOMAIN-CONTAINING PROTEIN"/>
    <property type="match status" value="1"/>
</dbReference>
<evidence type="ECO:0000256" key="1">
    <source>
        <dbReference type="PIRSR" id="PIRSR640198-1"/>
    </source>
</evidence>
<dbReference type="InterPro" id="IPR003812">
    <property type="entry name" value="Fido"/>
</dbReference>
<keyword evidence="2" id="KW-0067">ATP-binding</keyword>
<evidence type="ECO:0000259" key="3">
    <source>
        <dbReference type="PROSITE" id="PS51459"/>
    </source>
</evidence>
<protein>
    <submittedName>
        <fullName evidence="4">Fic family protein</fullName>
    </submittedName>
</protein>
<evidence type="ECO:0000256" key="2">
    <source>
        <dbReference type="PIRSR" id="PIRSR640198-2"/>
    </source>
</evidence>
<dbReference type="InterPro" id="IPR040198">
    <property type="entry name" value="Fido_containing"/>
</dbReference>
<keyword evidence="2" id="KW-0547">Nucleotide-binding</keyword>
<dbReference type="EMBL" id="JACIEQ010000026">
    <property type="protein sequence ID" value="MBB4024163.1"/>
    <property type="molecule type" value="Genomic_DNA"/>
</dbReference>
<dbReference type="GO" id="GO:0005524">
    <property type="term" value="F:ATP binding"/>
    <property type="evidence" value="ECO:0007669"/>
    <property type="project" value="UniProtKB-KW"/>
</dbReference>
<dbReference type="PANTHER" id="PTHR13504">
    <property type="entry name" value="FIDO DOMAIN-CONTAINING PROTEIN DDB_G0283145"/>
    <property type="match status" value="1"/>
</dbReference>
<dbReference type="SUPFAM" id="SSF140931">
    <property type="entry name" value="Fic-like"/>
    <property type="match status" value="1"/>
</dbReference>
<dbReference type="Proteomes" id="UP000585681">
    <property type="component" value="Unassembled WGS sequence"/>
</dbReference>
<dbReference type="InterPro" id="IPR036597">
    <property type="entry name" value="Fido-like_dom_sf"/>
</dbReference>
<feature type="active site" evidence="1">
    <location>
        <position position="249"/>
    </location>
</feature>
<dbReference type="Gene3D" id="1.10.3290.10">
    <property type="entry name" value="Fido-like domain"/>
    <property type="match status" value="1"/>
</dbReference>
<dbReference type="AlphaFoldDB" id="A0A840CH91"/>
<accession>A0A840CH91</accession>
<keyword evidence="5" id="KW-1185">Reference proteome</keyword>
<gene>
    <name evidence="4" type="ORF">GGR17_004003</name>
</gene>
<evidence type="ECO:0000313" key="4">
    <source>
        <dbReference type="EMBL" id="MBB4024163.1"/>
    </source>
</evidence>
<dbReference type="Pfam" id="PF02661">
    <property type="entry name" value="Fic"/>
    <property type="match status" value="1"/>
</dbReference>
<sequence>MQQFQIGRQDRQRISAKPCLKVRNVFIFQLLCKHGRSAKMLETPARIEPCFFEEHIPTELADLSVDIQREATGLGQGLHPDSAAELADLVRVMNCYYSNLIEGHNTRPRDIERALAGAELEEETRPLALEARAHVIVQRAIDEMHRKGTLPRPTSVEFLTWVHKSFYEEMPDEFRVIEHPDGTQEPIVPGRMRQDDDREVAVGRHLPPSSSRVAAFMDHFDKRFQIAARSSSGRIIAIASAHHRLNYIHPFPDGNGRVSRLMSHAMALTAGIGGQGLWSVSRGLARGLTDRGEYKRMMDLADSPRRGDRDGRGNLSEAALKTFSEWFLKVTLDQITFSARLFDLGGLDQRYRRLVADTIDDKRAPELISAVLRHGALERGDAQIVLKTSERTARNTLSKLTAAGYMTSASPKTPVRLTFPLDYRERLFPNLFGDGDMPV</sequence>
<name>A0A840CH91_9RHOB</name>
<organism evidence="4 5">
    <name type="scientific">Actibacterium naphthalenivorans</name>
    <dbReference type="NCBI Taxonomy" id="1614693"/>
    <lineage>
        <taxon>Bacteria</taxon>
        <taxon>Pseudomonadati</taxon>
        <taxon>Pseudomonadota</taxon>
        <taxon>Alphaproteobacteria</taxon>
        <taxon>Rhodobacterales</taxon>
        <taxon>Roseobacteraceae</taxon>
        <taxon>Actibacterium</taxon>
    </lineage>
</organism>
<proteinExistence type="predicted"/>
<feature type="binding site" evidence="2">
    <location>
        <begin position="202"/>
        <end position="205"/>
    </location>
    <ligand>
        <name>ATP</name>
        <dbReference type="ChEBI" id="CHEBI:30616"/>
    </ligand>
</feature>
<dbReference type="PROSITE" id="PS51459">
    <property type="entry name" value="FIDO"/>
    <property type="match status" value="1"/>
</dbReference>
<feature type="binding site" evidence="2">
    <location>
        <begin position="253"/>
        <end position="260"/>
    </location>
    <ligand>
        <name>ATP</name>
        <dbReference type="ChEBI" id="CHEBI:30616"/>
    </ligand>
</feature>
<feature type="domain" description="Fido" evidence="3">
    <location>
        <begin position="154"/>
        <end position="329"/>
    </location>
</feature>
<comment type="caution">
    <text evidence="4">The sequence shown here is derived from an EMBL/GenBank/DDBJ whole genome shotgun (WGS) entry which is preliminary data.</text>
</comment>
<evidence type="ECO:0000313" key="5">
    <source>
        <dbReference type="Proteomes" id="UP000585681"/>
    </source>
</evidence>
<reference evidence="4" key="1">
    <citation type="submission" date="2020-08" db="EMBL/GenBank/DDBJ databases">
        <title>Genomic Encyclopedia of Type Strains, Phase IV (KMG-IV): sequencing the most valuable type-strain genomes for metagenomic binning, comparative biology and taxonomic classification.</title>
        <authorList>
            <person name="Goeker M."/>
        </authorList>
    </citation>
    <scope>NUCLEOTIDE SEQUENCE [LARGE SCALE GENOMIC DNA]</scope>
    <source>
        <strain evidence="4">DSM 105040</strain>
    </source>
</reference>